<dbReference type="InterPro" id="IPR051636">
    <property type="entry name" value="Plant_LTP/defense-related"/>
</dbReference>
<evidence type="ECO:0000256" key="2">
    <source>
        <dbReference type="SAM" id="SignalP"/>
    </source>
</evidence>
<keyword evidence="4" id="KW-1185">Reference proteome</keyword>
<organism evidence="4 5">
    <name type="scientific">Spinacia oleracea</name>
    <name type="common">Spinach</name>
    <dbReference type="NCBI Taxonomy" id="3562"/>
    <lineage>
        <taxon>Eukaryota</taxon>
        <taxon>Viridiplantae</taxon>
        <taxon>Streptophyta</taxon>
        <taxon>Embryophyta</taxon>
        <taxon>Tracheophyta</taxon>
        <taxon>Spermatophyta</taxon>
        <taxon>Magnoliopsida</taxon>
        <taxon>eudicotyledons</taxon>
        <taxon>Gunneridae</taxon>
        <taxon>Pentapetalae</taxon>
        <taxon>Caryophyllales</taxon>
        <taxon>Chenopodiaceae</taxon>
        <taxon>Chenopodioideae</taxon>
        <taxon>Anserineae</taxon>
        <taxon>Spinacia</taxon>
    </lineage>
</organism>
<dbReference type="InterPro" id="IPR027923">
    <property type="entry name" value="Hydrophob_seed_dom"/>
</dbReference>
<name>A0A9R0J1S9_SPIOL</name>
<evidence type="ECO:0000313" key="5">
    <source>
        <dbReference type="RefSeq" id="XP_021859768.1"/>
    </source>
</evidence>
<evidence type="ECO:0000256" key="1">
    <source>
        <dbReference type="SAM" id="MobiDB-lite"/>
    </source>
</evidence>
<dbReference type="KEGG" id="soe:110798879"/>
<dbReference type="CDD" id="cd01958">
    <property type="entry name" value="HPS_like"/>
    <property type="match status" value="1"/>
</dbReference>
<dbReference type="AlphaFoldDB" id="A0A9R0J1S9"/>
<dbReference type="InterPro" id="IPR036312">
    <property type="entry name" value="Bifun_inhib/LTP/seed_sf"/>
</dbReference>
<protein>
    <submittedName>
        <fullName evidence="5">PEARLI1-like lipid transfer protein 1</fullName>
    </submittedName>
</protein>
<dbReference type="SMART" id="SM00499">
    <property type="entry name" value="AAI"/>
    <property type="match status" value="1"/>
</dbReference>
<gene>
    <name evidence="5" type="primary">LOC110798879</name>
</gene>
<feature type="region of interest" description="Disordered" evidence="1">
    <location>
        <begin position="26"/>
        <end position="58"/>
    </location>
</feature>
<dbReference type="PANTHER" id="PTHR31731">
    <property type="match status" value="1"/>
</dbReference>
<keyword evidence="2" id="KW-0732">Signal</keyword>
<feature type="signal peptide" evidence="2">
    <location>
        <begin position="1"/>
        <end position="25"/>
    </location>
</feature>
<dbReference type="Pfam" id="PF14547">
    <property type="entry name" value="Hydrophob_seed"/>
    <property type="match status" value="1"/>
</dbReference>
<dbReference type="GeneID" id="110798879"/>
<dbReference type="SUPFAM" id="SSF47699">
    <property type="entry name" value="Bifunctional inhibitor/lipid-transfer protein/seed storage 2S albumin"/>
    <property type="match status" value="1"/>
</dbReference>
<feature type="chain" id="PRO_5040214405" evidence="2">
    <location>
        <begin position="26"/>
        <end position="140"/>
    </location>
</feature>
<dbReference type="Gene3D" id="1.10.110.10">
    <property type="entry name" value="Plant lipid-transfer and hydrophobic proteins"/>
    <property type="match status" value="1"/>
</dbReference>
<evidence type="ECO:0000259" key="3">
    <source>
        <dbReference type="SMART" id="SM00499"/>
    </source>
</evidence>
<dbReference type="InterPro" id="IPR016140">
    <property type="entry name" value="Bifunc_inhib/LTP/seed_store"/>
</dbReference>
<evidence type="ECO:0000313" key="4">
    <source>
        <dbReference type="Proteomes" id="UP000813463"/>
    </source>
</evidence>
<dbReference type="Proteomes" id="UP000813463">
    <property type="component" value="Chromosome 6"/>
</dbReference>
<feature type="domain" description="Bifunctional inhibitor/plant lipid transfer protein/seed storage helical" evidence="3">
    <location>
        <begin position="60"/>
        <end position="139"/>
    </location>
</feature>
<dbReference type="OrthoDB" id="1103847at2759"/>
<accession>A0A9R0J1S9</accession>
<dbReference type="RefSeq" id="XP_021859768.1">
    <property type="nucleotide sequence ID" value="XM_022004076.2"/>
</dbReference>
<reference evidence="4" key="1">
    <citation type="journal article" date="2021" name="Nat. Commun.">
        <title>Genomic analyses provide insights into spinach domestication and the genetic basis of agronomic traits.</title>
        <authorList>
            <person name="Cai X."/>
            <person name="Sun X."/>
            <person name="Xu C."/>
            <person name="Sun H."/>
            <person name="Wang X."/>
            <person name="Ge C."/>
            <person name="Zhang Z."/>
            <person name="Wang Q."/>
            <person name="Fei Z."/>
            <person name="Jiao C."/>
            <person name="Wang Q."/>
        </authorList>
    </citation>
    <scope>NUCLEOTIDE SEQUENCE [LARGE SCALE GENOMIC DNA]</scope>
    <source>
        <strain evidence="4">cv. Varoflay</strain>
    </source>
</reference>
<feature type="compositionally biased region" description="Pro residues" evidence="1">
    <location>
        <begin position="30"/>
        <end position="55"/>
    </location>
</feature>
<reference evidence="5" key="2">
    <citation type="submission" date="2025-08" db="UniProtKB">
        <authorList>
            <consortium name="RefSeq"/>
        </authorList>
    </citation>
    <scope>IDENTIFICATION</scope>
    <source>
        <tissue evidence="5">Leaf</tissue>
    </source>
</reference>
<proteinExistence type="predicted"/>
<sequence length="140" mass="14878">MSSKAFSSIALLLCLNIVFFTMVSSQNVRSPPPRPRSPPPSRSPPPMMASPPVSPPSNSCPIDTLKLKVCANVLNDLLKVTNDTPQCCSLIEGLVDLEAAVCLCTVIKANVLGIKVNATLNINVLLNNCGKKIPEGFECS</sequence>